<keyword evidence="3" id="KW-1185">Reference proteome</keyword>
<gene>
    <name evidence="2" type="ORF">BXP70_02850</name>
</gene>
<dbReference type="Gene3D" id="3.30.1660.10">
    <property type="entry name" value="Flavin-binding protein dodecin"/>
    <property type="match status" value="1"/>
</dbReference>
<reference evidence="2 3" key="1">
    <citation type="submission" date="2017-01" db="EMBL/GenBank/DDBJ databases">
        <title>A new Hymenobacter.</title>
        <authorList>
            <person name="Liang Y."/>
            <person name="Feng F."/>
        </authorList>
    </citation>
    <scope>NUCLEOTIDE SEQUENCE [LARGE SCALE GENOMIC DNA]</scope>
    <source>
        <strain evidence="2">MIMBbqt21</strain>
    </source>
</reference>
<dbReference type="Pfam" id="PF07311">
    <property type="entry name" value="Dodecin"/>
    <property type="match status" value="1"/>
</dbReference>
<dbReference type="InterPro" id="IPR025543">
    <property type="entry name" value="Dodecin-like"/>
</dbReference>
<dbReference type="AlphaFoldDB" id="A0A243WKV5"/>
<name>A0A243WKV5_9BACT</name>
<dbReference type="OrthoDB" id="1525133at2"/>
<organism evidence="2 3">
    <name type="scientific">Hymenobacter crusticola</name>
    <dbReference type="NCBI Taxonomy" id="1770526"/>
    <lineage>
        <taxon>Bacteria</taxon>
        <taxon>Pseudomonadati</taxon>
        <taxon>Bacteroidota</taxon>
        <taxon>Cytophagia</taxon>
        <taxon>Cytophagales</taxon>
        <taxon>Hymenobacteraceae</taxon>
        <taxon>Hymenobacter</taxon>
    </lineage>
</organism>
<evidence type="ECO:0000256" key="1">
    <source>
        <dbReference type="SAM" id="MobiDB-lite"/>
    </source>
</evidence>
<dbReference type="Proteomes" id="UP000194873">
    <property type="component" value="Unassembled WGS sequence"/>
</dbReference>
<protein>
    <recommendedName>
        <fullName evidence="4">Dodecin</fullName>
    </recommendedName>
</protein>
<evidence type="ECO:0000313" key="3">
    <source>
        <dbReference type="Proteomes" id="UP000194873"/>
    </source>
</evidence>
<accession>A0A243WKV5</accession>
<proteinExistence type="predicted"/>
<sequence length="125" mass="13516">MSTIKKVIEVLASSPTSFEDALQQALTEASTTVRGISSIYIKDQSCKVQDNKIIEYRITAKITFEVMHKWNPTTISAEEEAENVPEGGGAPDYSHIEIKTQPDLPREVEPGGSATEPESGGGYSG</sequence>
<dbReference type="EMBL" id="MTSE01000001">
    <property type="protein sequence ID" value="OUJ76219.1"/>
    <property type="molecule type" value="Genomic_DNA"/>
</dbReference>
<comment type="caution">
    <text evidence="2">The sequence shown here is derived from an EMBL/GenBank/DDBJ whole genome shotgun (WGS) entry which is preliminary data.</text>
</comment>
<dbReference type="InterPro" id="IPR036694">
    <property type="entry name" value="Dodecin-like_sf"/>
</dbReference>
<feature type="compositionally biased region" description="Basic and acidic residues" evidence="1">
    <location>
        <begin position="94"/>
        <end position="109"/>
    </location>
</feature>
<evidence type="ECO:0008006" key="4">
    <source>
        <dbReference type="Google" id="ProtNLM"/>
    </source>
</evidence>
<feature type="region of interest" description="Disordered" evidence="1">
    <location>
        <begin position="76"/>
        <end position="125"/>
    </location>
</feature>
<dbReference type="SUPFAM" id="SSF89807">
    <property type="entry name" value="Dodecin-like"/>
    <property type="match status" value="1"/>
</dbReference>
<dbReference type="RefSeq" id="WP_086592478.1">
    <property type="nucleotide sequence ID" value="NZ_MTSE01000001.1"/>
</dbReference>
<dbReference type="InterPro" id="IPR009923">
    <property type="entry name" value="Dodecin"/>
</dbReference>
<evidence type="ECO:0000313" key="2">
    <source>
        <dbReference type="EMBL" id="OUJ76219.1"/>
    </source>
</evidence>
<dbReference type="PANTHER" id="PTHR39324:SF1">
    <property type="entry name" value="CALCIUM DODECIN"/>
    <property type="match status" value="1"/>
</dbReference>
<dbReference type="PANTHER" id="PTHR39324">
    <property type="entry name" value="CALCIUM DODECIN"/>
    <property type="match status" value="1"/>
</dbReference>